<evidence type="ECO:0000259" key="1">
    <source>
        <dbReference type="Pfam" id="PF00646"/>
    </source>
</evidence>
<dbReference type="InterPro" id="IPR005174">
    <property type="entry name" value="KIB1-4_b-propeller"/>
</dbReference>
<dbReference type="Gene3D" id="1.20.1280.50">
    <property type="match status" value="1"/>
</dbReference>
<dbReference type="InterPro" id="IPR001810">
    <property type="entry name" value="F-box_dom"/>
</dbReference>
<dbReference type="Proteomes" id="UP001054889">
    <property type="component" value="Unassembled WGS sequence"/>
</dbReference>
<organism evidence="3 4">
    <name type="scientific">Eleusine coracana subsp. coracana</name>
    <dbReference type="NCBI Taxonomy" id="191504"/>
    <lineage>
        <taxon>Eukaryota</taxon>
        <taxon>Viridiplantae</taxon>
        <taxon>Streptophyta</taxon>
        <taxon>Embryophyta</taxon>
        <taxon>Tracheophyta</taxon>
        <taxon>Spermatophyta</taxon>
        <taxon>Magnoliopsida</taxon>
        <taxon>Liliopsida</taxon>
        <taxon>Poales</taxon>
        <taxon>Poaceae</taxon>
        <taxon>PACMAD clade</taxon>
        <taxon>Chloridoideae</taxon>
        <taxon>Cynodonteae</taxon>
        <taxon>Eleusininae</taxon>
        <taxon>Eleusine</taxon>
    </lineage>
</organism>
<reference evidence="3" key="2">
    <citation type="submission" date="2021-12" db="EMBL/GenBank/DDBJ databases">
        <title>Resequencing data analysis of finger millet.</title>
        <authorList>
            <person name="Hatakeyama M."/>
            <person name="Aluri S."/>
            <person name="Balachadran M.T."/>
            <person name="Sivarajan S.R."/>
            <person name="Poveda L."/>
            <person name="Shimizu-Inatsugi R."/>
            <person name="Schlapbach R."/>
            <person name="Sreeman S.M."/>
            <person name="Shimizu K.K."/>
        </authorList>
    </citation>
    <scope>NUCLEOTIDE SEQUENCE</scope>
</reference>
<accession>A0AAV5FHR6</accession>
<dbReference type="Pfam" id="PF00646">
    <property type="entry name" value="F-box"/>
    <property type="match status" value="1"/>
</dbReference>
<evidence type="ECO:0008006" key="5">
    <source>
        <dbReference type="Google" id="ProtNLM"/>
    </source>
</evidence>
<feature type="domain" description="F-box" evidence="1">
    <location>
        <begin position="9"/>
        <end position="44"/>
    </location>
</feature>
<name>A0AAV5FHR6_ELECO</name>
<sequence length="375" mass="42164">MAQEEERGWSSLPTDLLALILDRLPWSSHPSFAAACRHWRSVVTPFFPAWLTPLLLSAADVGSTNLRFYSPFHHKNFEVSRTLAAPGAKFCCSTGRHLTLCRLSTILEADLVTGHVQELPPIIFGWFHFVIYDDGADTMFGVHTIGRPPRTSVAVKDDDGEWGAWHYPAPFTDPELIQSCPNTNPVLHGGLLYVLFNDGKLAVYDRDKHQAEDHGHFEFLDKPGSFGLECDDAYLFESDEGEPMAVLAAGRHGTPAHVVKLDEKEMEWEEVESLDGRAVFTGTLTTLMRKTDVEWMQDKVFFPRLHDWPETVHVDIVDRDGEVAFVPTTSTGADTTAAAKDGGNLWAYELGSEESREFWETEKLDYSIWVDFKTC</sequence>
<dbReference type="PANTHER" id="PTHR33127:SF69">
    <property type="entry name" value="OS09G0340800 PROTEIN"/>
    <property type="match status" value="1"/>
</dbReference>
<proteinExistence type="predicted"/>
<protein>
    <recommendedName>
        <fullName evidence="5">F-box domain-containing protein</fullName>
    </recommendedName>
</protein>
<dbReference type="Pfam" id="PF03478">
    <property type="entry name" value="Beta-prop_KIB1-4"/>
    <property type="match status" value="1"/>
</dbReference>
<dbReference type="InterPro" id="IPR036047">
    <property type="entry name" value="F-box-like_dom_sf"/>
</dbReference>
<keyword evidence="4" id="KW-1185">Reference proteome</keyword>
<gene>
    <name evidence="3" type="primary">gb22779</name>
    <name evidence="3" type="ORF">PR202_gb22779</name>
</gene>
<comment type="caution">
    <text evidence="3">The sequence shown here is derived from an EMBL/GenBank/DDBJ whole genome shotgun (WGS) entry which is preliminary data.</text>
</comment>
<dbReference type="AlphaFoldDB" id="A0AAV5FHR6"/>
<reference evidence="3" key="1">
    <citation type="journal article" date="2018" name="DNA Res.">
        <title>Multiple hybrid de novo genome assembly of finger millet, an orphan allotetraploid crop.</title>
        <authorList>
            <person name="Hatakeyama M."/>
            <person name="Aluri S."/>
            <person name="Balachadran M.T."/>
            <person name="Sivarajan S.R."/>
            <person name="Patrignani A."/>
            <person name="Gruter S."/>
            <person name="Poveda L."/>
            <person name="Shimizu-Inatsugi R."/>
            <person name="Baeten J."/>
            <person name="Francoijs K.J."/>
            <person name="Nataraja K.N."/>
            <person name="Reddy Y.A.N."/>
            <person name="Phadnis S."/>
            <person name="Ravikumar R.L."/>
            <person name="Schlapbach R."/>
            <person name="Sreeman S.M."/>
            <person name="Shimizu K.K."/>
        </authorList>
    </citation>
    <scope>NUCLEOTIDE SEQUENCE</scope>
</reference>
<evidence type="ECO:0000313" key="4">
    <source>
        <dbReference type="Proteomes" id="UP001054889"/>
    </source>
</evidence>
<evidence type="ECO:0000259" key="2">
    <source>
        <dbReference type="Pfam" id="PF03478"/>
    </source>
</evidence>
<dbReference type="PANTHER" id="PTHR33127">
    <property type="entry name" value="TRANSMEMBRANE PROTEIN"/>
    <property type="match status" value="1"/>
</dbReference>
<dbReference type="EMBL" id="BQKI01000085">
    <property type="protein sequence ID" value="GJN34137.1"/>
    <property type="molecule type" value="Genomic_DNA"/>
</dbReference>
<evidence type="ECO:0000313" key="3">
    <source>
        <dbReference type="EMBL" id="GJN34137.1"/>
    </source>
</evidence>
<dbReference type="SUPFAM" id="SSF81383">
    <property type="entry name" value="F-box domain"/>
    <property type="match status" value="1"/>
</dbReference>
<feature type="domain" description="KIB1-4 beta-propeller" evidence="2">
    <location>
        <begin position="84"/>
        <end position="307"/>
    </location>
</feature>